<evidence type="ECO:0000313" key="3">
    <source>
        <dbReference type="Proteomes" id="UP001302072"/>
    </source>
</evidence>
<dbReference type="InterPro" id="IPR010982">
    <property type="entry name" value="Lambda_DNA-bd_dom_sf"/>
</dbReference>
<gene>
    <name evidence="2" type="ORF">PDM29_13320</name>
</gene>
<dbReference type="EMBL" id="CP115541">
    <property type="protein sequence ID" value="WNH51342.1"/>
    <property type="molecule type" value="Genomic_DNA"/>
</dbReference>
<dbReference type="PANTHER" id="PTHR36924">
    <property type="entry name" value="ANTITOXIN HIGA-1"/>
    <property type="match status" value="1"/>
</dbReference>
<name>A0ABY9YKD1_9GAMM</name>
<keyword evidence="1" id="KW-0238">DNA-binding</keyword>
<dbReference type="RefSeq" id="WP_311190590.1">
    <property type="nucleotide sequence ID" value="NZ_CP115541.1"/>
</dbReference>
<dbReference type="CDD" id="cd00093">
    <property type="entry name" value="HTH_XRE"/>
    <property type="match status" value="1"/>
</dbReference>
<accession>A0ABY9YKD1</accession>
<dbReference type="Proteomes" id="UP001302072">
    <property type="component" value="Chromosome"/>
</dbReference>
<dbReference type="NCBIfam" id="TIGR02607">
    <property type="entry name" value="antidote_HigA"/>
    <property type="match status" value="1"/>
</dbReference>
<dbReference type="InterPro" id="IPR001387">
    <property type="entry name" value="Cro/C1-type_HTH"/>
</dbReference>
<organism evidence="2 3">
    <name type="scientific">Stenotrophomonas oahuensis</name>
    <dbReference type="NCBI Taxonomy" id="3003271"/>
    <lineage>
        <taxon>Bacteria</taxon>
        <taxon>Pseudomonadati</taxon>
        <taxon>Pseudomonadota</taxon>
        <taxon>Gammaproteobacteria</taxon>
        <taxon>Lysobacterales</taxon>
        <taxon>Lysobacteraceae</taxon>
        <taxon>Stenotrophomonas</taxon>
    </lineage>
</organism>
<keyword evidence="3" id="KW-1185">Reference proteome</keyword>
<reference evidence="2 3" key="1">
    <citation type="submission" date="2022-12" db="EMBL/GenBank/DDBJ databases">
        <title>Two new species, Stenotrophomonas aracearum and Stenotrophomonas oahuensis, isolated from Anthurium (Araceae family) in Hawaii.</title>
        <authorList>
            <person name="Chunag S.C."/>
            <person name="Dobhal S."/>
            <person name="Alvarez A."/>
            <person name="Arif M."/>
        </authorList>
    </citation>
    <scope>NUCLEOTIDE SEQUENCE [LARGE SCALE GENOMIC DNA]</scope>
    <source>
        <strain evidence="2 3">A5586</strain>
    </source>
</reference>
<dbReference type="SUPFAM" id="SSF47413">
    <property type="entry name" value="lambda repressor-like DNA-binding domains"/>
    <property type="match status" value="1"/>
</dbReference>
<dbReference type="PANTHER" id="PTHR36924:SF1">
    <property type="entry name" value="ANTITOXIN HIGA-1"/>
    <property type="match status" value="1"/>
</dbReference>
<evidence type="ECO:0000256" key="1">
    <source>
        <dbReference type="ARBA" id="ARBA00023125"/>
    </source>
</evidence>
<protein>
    <submittedName>
        <fullName evidence="2">HigA family addiction module antitoxin</fullName>
    </submittedName>
</protein>
<dbReference type="InterPro" id="IPR013430">
    <property type="entry name" value="Toxin_antidote_HigA"/>
</dbReference>
<proteinExistence type="predicted"/>
<sequence>MCEQCSCAGCVDHANPERPQGGHASGAVQPAPLFQPSASIHPGRVLMDDYLRPAGISIRRLADSIRVKRGRLESVIGGRSSISAELSLRLGRYFGDPPAYWQDLQSKHDMEMAYCAWGEDIDLIRPRVRW</sequence>
<evidence type="ECO:0000313" key="2">
    <source>
        <dbReference type="EMBL" id="WNH51342.1"/>
    </source>
</evidence>
<dbReference type="Gene3D" id="1.10.260.40">
    <property type="entry name" value="lambda repressor-like DNA-binding domains"/>
    <property type="match status" value="1"/>
</dbReference>